<dbReference type="Proteomes" id="UP000051530">
    <property type="component" value="Unassembled WGS sequence"/>
</dbReference>
<dbReference type="AlphaFoldDB" id="A0A0R0M5W7"/>
<sequence>MFIFDLDENIFEPEDDESDFELLELYSQIPLTKPIKLPDLIDIEDFNVEPEEEEMDILQEPFRLPLIQLPLFTKIIVTDESKVEISFKNKPFKDVIGTKLTKTIINSPDTSKLEKWKDLCENNSALLSILLSFSNCNQIEEFFEQNCENTDNVFDKTRDILHLIRKGEIFSQNLYSLLIDFAESVKTENIDLESFKTVEHALFIMMKCLIGQCGRKIPPKNIPFVFESQAFYKCSLCQKYEEETVRQLHPYTVQIIIKHPTILKAINSHFDILSKELQSKTSIFCQQHPFVPDNSKIKFDHLLKTWPKSLILECKPPESGSSSIKIDTTLKINDCTYNLKSFIRIERDKYVCYIKNEQVWYKMEKIVKEQEIEINIILNHNRNYIMLFYERN</sequence>
<name>A0A0R0M5W7_9MICR</name>
<protein>
    <submittedName>
        <fullName evidence="1">Uncharacterized protein</fullName>
    </submittedName>
</protein>
<reference evidence="1 2" key="1">
    <citation type="submission" date="2015-07" db="EMBL/GenBank/DDBJ databases">
        <title>The genome of Pseudoloma neurophilia, a relevant intracellular parasite of the zebrafish.</title>
        <authorList>
            <person name="Ndikumana S."/>
            <person name="Pelin A."/>
            <person name="Sanders J."/>
            <person name="Corradi N."/>
        </authorList>
    </citation>
    <scope>NUCLEOTIDE SEQUENCE [LARGE SCALE GENOMIC DNA]</scope>
    <source>
        <strain evidence="1 2">MK1</strain>
    </source>
</reference>
<evidence type="ECO:0000313" key="2">
    <source>
        <dbReference type="Proteomes" id="UP000051530"/>
    </source>
</evidence>
<comment type="caution">
    <text evidence="1">The sequence shown here is derived from an EMBL/GenBank/DDBJ whole genome shotgun (WGS) entry which is preliminary data.</text>
</comment>
<dbReference type="VEuPathDB" id="MicrosporidiaDB:M153_770004285"/>
<accession>A0A0R0M5W7</accession>
<gene>
    <name evidence="1" type="ORF">M153_770004285</name>
</gene>
<dbReference type="EMBL" id="LGUB01000013">
    <property type="protein sequence ID" value="KRH94964.1"/>
    <property type="molecule type" value="Genomic_DNA"/>
</dbReference>
<proteinExistence type="predicted"/>
<keyword evidence="2" id="KW-1185">Reference proteome</keyword>
<evidence type="ECO:0000313" key="1">
    <source>
        <dbReference type="EMBL" id="KRH94964.1"/>
    </source>
</evidence>
<organism evidence="1 2">
    <name type="scientific">Pseudoloma neurophilia</name>
    <dbReference type="NCBI Taxonomy" id="146866"/>
    <lineage>
        <taxon>Eukaryota</taxon>
        <taxon>Fungi</taxon>
        <taxon>Fungi incertae sedis</taxon>
        <taxon>Microsporidia</taxon>
        <taxon>Pseudoloma</taxon>
    </lineage>
</organism>